<feature type="transmembrane region" description="Helical" evidence="5">
    <location>
        <begin position="89"/>
        <end position="106"/>
    </location>
</feature>
<protein>
    <submittedName>
        <fullName evidence="7">O-antigen ligase</fullName>
    </submittedName>
</protein>
<reference evidence="7 8" key="1">
    <citation type="submission" date="2019-02" db="EMBL/GenBank/DDBJ databases">
        <title>Genomic Encyclopedia of Type Strains, Phase IV (KMG-IV): sequencing the most valuable type-strain genomes for metagenomic binning, comparative biology and taxonomic classification.</title>
        <authorList>
            <person name="Goeker M."/>
        </authorList>
    </citation>
    <scope>NUCLEOTIDE SEQUENCE [LARGE SCALE GENOMIC DNA]</scope>
    <source>
        <strain evidence="7 8">DSM 17196</strain>
    </source>
</reference>
<evidence type="ECO:0000259" key="6">
    <source>
        <dbReference type="Pfam" id="PF04932"/>
    </source>
</evidence>
<dbReference type="Pfam" id="PF04932">
    <property type="entry name" value="Wzy_C"/>
    <property type="match status" value="1"/>
</dbReference>
<evidence type="ECO:0000313" key="7">
    <source>
        <dbReference type="EMBL" id="RZS99290.1"/>
    </source>
</evidence>
<sequence length="415" mass="48810">MGYKKYLDKAILLVTGAFVFLLPLDRNMLSPLIGLMVVLGVMQFKRINFLENVKLYKHYYVFIVLFLIWQITSLFWSEDISRGLKSIEHRAFFIIAPLIFLLYKKWPKERLIKIFIISNFLICIFCFGNLVYFFIDKKMYFINKTINEGINFYTFRYFTYHSGANFISFGVHRLYFSFSVLTSLLFLFFFSNAISHKFLKYVFGIIFIVVIFLIQSKIAIILLLIILTYITFIAFKNNKGKKRTVILTSFILVMGLGFYLSYIRFNQSIQQIEKIEEQTNGSLVERFQYSRCSLELIQEAPFFGYGVGDIDDKIKDKLLKYNYNYLIERGVFDPHNEFLKAYIGSGIIGFILFLSIFIALFYIAYKKKSEVLLFYIAFIFLICLIEPFLSRQAGILPSLFMIGLLIQETKKPETL</sequence>
<evidence type="ECO:0000256" key="3">
    <source>
        <dbReference type="ARBA" id="ARBA00022989"/>
    </source>
</evidence>
<dbReference type="PANTHER" id="PTHR37422">
    <property type="entry name" value="TEICHURONIC ACID BIOSYNTHESIS PROTEIN TUAE"/>
    <property type="match status" value="1"/>
</dbReference>
<feature type="transmembrane region" description="Helical" evidence="5">
    <location>
        <begin position="174"/>
        <end position="195"/>
    </location>
</feature>
<feature type="transmembrane region" description="Helical" evidence="5">
    <location>
        <begin position="29"/>
        <end position="47"/>
    </location>
</feature>
<evidence type="ECO:0000256" key="1">
    <source>
        <dbReference type="ARBA" id="ARBA00004141"/>
    </source>
</evidence>
<feature type="transmembrane region" description="Helical" evidence="5">
    <location>
        <begin position="372"/>
        <end position="389"/>
    </location>
</feature>
<keyword evidence="8" id="KW-1185">Reference proteome</keyword>
<keyword evidence="4 5" id="KW-0472">Membrane</keyword>
<keyword evidence="3 5" id="KW-1133">Transmembrane helix</keyword>
<proteinExistence type="predicted"/>
<feature type="transmembrane region" description="Helical" evidence="5">
    <location>
        <begin position="244"/>
        <end position="263"/>
    </location>
</feature>
<dbReference type="EMBL" id="SGXE01000001">
    <property type="protein sequence ID" value="RZS99290.1"/>
    <property type="molecule type" value="Genomic_DNA"/>
</dbReference>
<dbReference type="InterPro" id="IPR051533">
    <property type="entry name" value="WaaL-like"/>
</dbReference>
<dbReference type="OrthoDB" id="1631746at2"/>
<name>A0A4Q7PHL7_9FLAO</name>
<comment type="caution">
    <text evidence="7">The sequence shown here is derived from an EMBL/GenBank/DDBJ whole genome shotgun (WGS) entry which is preliminary data.</text>
</comment>
<evidence type="ECO:0000313" key="8">
    <source>
        <dbReference type="Proteomes" id="UP000292262"/>
    </source>
</evidence>
<keyword evidence="2 5" id="KW-0812">Transmembrane</keyword>
<dbReference type="PANTHER" id="PTHR37422:SF17">
    <property type="entry name" value="O-ANTIGEN LIGASE"/>
    <property type="match status" value="1"/>
</dbReference>
<dbReference type="Proteomes" id="UP000292262">
    <property type="component" value="Unassembled WGS sequence"/>
</dbReference>
<dbReference type="RefSeq" id="WP_130285139.1">
    <property type="nucleotide sequence ID" value="NZ_SGXE01000001.1"/>
</dbReference>
<dbReference type="GO" id="GO:0016020">
    <property type="term" value="C:membrane"/>
    <property type="evidence" value="ECO:0007669"/>
    <property type="project" value="UniProtKB-SubCell"/>
</dbReference>
<gene>
    <name evidence="7" type="ORF">EV197_0499</name>
</gene>
<feature type="transmembrane region" description="Helical" evidence="5">
    <location>
        <begin position="6"/>
        <end position="22"/>
    </location>
</feature>
<feature type="transmembrane region" description="Helical" evidence="5">
    <location>
        <begin position="201"/>
        <end position="232"/>
    </location>
</feature>
<evidence type="ECO:0000256" key="5">
    <source>
        <dbReference type="SAM" id="Phobius"/>
    </source>
</evidence>
<comment type="subcellular location">
    <subcellularLocation>
        <location evidence="1">Membrane</location>
        <topology evidence="1">Multi-pass membrane protein</topology>
    </subcellularLocation>
</comment>
<dbReference type="AlphaFoldDB" id="A0A4Q7PHL7"/>
<evidence type="ECO:0000256" key="4">
    <source>
        <dbReference type="ARBA" id="ARBA00023136"/>
    </source>
</evidence>
<dbReference type="InterPro" id="IPR007016">
    <property type="entry name" value="O-antigen_ligase-rel_domated"/>
</dbReference>
<organism evidence="7 8">
    <name type="scientific">Aquimarina brevivitae</name>
    <dbReference type="NCBI Taxonomy" id="323412"/>
    <lineage>
        <taxon>Bacteria</taxon>
        <taxon>Pseudomonadati</taxon>
        <taxon>Bacteroidota</taxon>
        <taxon>Flavobacteriia</taxon>
        <taxon>Flavobacteriales</taxon>
        <taxon>Flavobacteriaceae</taxon>
        <taxon>Aquimarina</taxon>
    </lineage>
</organism>
<feature type="transmembrane region" description="Helical" evidence="5">
    <location>
        <begin position="341"/>
        <end position="365"/>
    </location>
</feature>
<feature type="transmembrane region" description="Helical" evidence="5">
    <location>
        <begin position="59"/>
        <end position="77"/>
    </location>
</feature>
<feature type="domain" description="O-antigen ligase-related" evidence="6">
    <location>
        <begin position="205"/>
        <end position="354"/>
    </location>
</feature>
<keyword evidence="7" id="KW-0436">Ligase</keyword>
<evidence type="ECO:0000256" key="2">
    <source>
        <dbReference type="ARBA" id="ARBA00022692"/>
    </source>
</evidence>
<dbReference type="GO" id="GO:0016874">
    <property type="term" value="F:ligase activity"/>
    <property type="evidence" value="ECO:0007669"/>
    <property type="project" value="UniProtKB-KW"/>
</dbReference>
<feature type="transmembrane region" description="Helical" evidence="5">
    <location>
        <begin position="112"/>
        <end position="135"/>
    </location>
</feature>
<accession>A0A4Q7PHL7</accession>